<dbReference type="SUPFAM" id="SSF55874">
    <property type="entry name" value="ATPase domain of HSP90 chaperone/DNA topoisomerase II/histidine kinase"/>
    <property type="match status" value="1"/>
</dbReference>
<dbReference type="Proteomes" id="UP000239494">
    <property type="component" value="Unassembled WGS sequence"/>
</dbReference>
<dbReference type="PANTHER" id="PTHR35526">
    <property type="entry name" value="ANTI-SIGMA-F FACTOR RSBW-RELATED"/>
    <property type="match status" value="1"/>
</dbReference>
<feature type="domain" description="Histidine kinase/HSP90-like ATPase" evidence="2">
    <location>
        <begin position="14"/>
        <end position="124"/>
    </location>
</feature>
<dbReference type="Gene3D" id="3.30.565.10">
    <property type="entry name" value="Histidine kinase-like ATPase, C-terminal domain"/>
    <property type="match status" value="1"/>
</dbReference>
<dbReference type="AlphaFoldDB" id="A0A2T0SV29"/>
<evidence type="ECO:0000313" key="4">
    <source>
        <dbReference type="Proteomes" id="UP000239494"/>
    </source>
</evidence>
<keyword evidence="4" id="KW-1185">Reference proteome</keyword>
<dbReference type="InterPro" id="IPR036890">
    <property type="entry name" value="HATPase_C_sf"/>
</dbReference>
<gene>
    <name evidence="3" type="ORF">CLV43_11076</name>
</gene>
<keyword evidence="1" id="KW-0723">Serine/threonine-protein kinase</keyword>
<keyword evidence="3" id="KW-0418">Kinase</keyword>
<dbReference type="PANTHER" id="PTHR35526:SF3">
    <property type="entry name" value="ANTI-SIGMA-F FACTOR RSBW"/>
    <property type="match status" value="1"/>
</dbReference>
<proteinExistence type="predicted"/>
<dbReference type="OrthoDB" id="3527613at2"/>
<dbReference type="InterPro" id="IPR003594">
    <property type="entry name" value="HATPase_dom"/>
</dbReference>
<sequence>MLNEPATPVAVVLPAESGSCSRARRMVDEAITTWGLPEEFADDAALVVTELVSNGADHAEGPLRLTVNRTDDGVLIEVHDRSTALPVLRPVSPESPRGRGMIIVNALSKRWGVTPDADGKTVWAELAVS</sequence>
<comment type="caution">
    <text evidence="3">The sequence shown here is derived from an EMBL/GenBank/DDBJ whole genome shotgun (WGS) entry which is preliminary data.</text>
</comment>
<dbReference type="RefSeq" id="WP_106191926.1">
    <property type="nucleotide sequence ID" value="NZ_PVTF01000010.1"/>
</dbReference>
<dbReference type="InterPro" id="IPR050267">
    <property type="entry name" value="Anti-sigma-factor_SerPK"/>
</dbReference>
<reference evidence="3 4" key="1">
    <citation type="submission" date="2018-03" db="EMBL/GenBank/DDBJ databases">
        <title>Genomic Encyclopedia of Archaeal and Bacterial Type Strains, Phase II (KMG-II): from individual species to whole genera.</title>
        <authorList>
            <person name="Goeker M."/>
        </authorList>
    </citation>
    <scope>NUCLEOTIDE SEQUENCE [LARGE SCALE GENOMIC DNA]</scope>
    <source>
        <strain evidence="3 4">DSM 44720</strain>
    </source>
</reference>
<dbReference type="EMBL" id="PVTF01000010">
    <property type="protein sequence ID" value="PRY37265.1"/>
    <property type="molecule type" value="Genomic_DNA"/>
</dbReference>
<dbReference type="Pfam" id="PF13581">
    <property type="entry name" value="HATPase_c_2"/>
    <property type="match status" value="1"/>
</dbReference>
<name>A0A2T0SV29_9PSEU</name>
<evidence type="ECO:0000256" key="1">
    <source>
        <dbReference type="ARBA" id="ARBA00022527"/>
    </source>
</evidence>
<accession>A0A2T0SV29</accession>
<organism evidence="3 4">
    <name type="scientific">Umezawaea tangerina</name>
    <dbReference type="NCBI Taxonomy" id="84725"/>
    <lineage>
        <taxon>Bacteria</taxon>
        <taxon>Bacillati</taxon>
        <taxon>Actinomycetota</taxon>
        <taxon>Actinomycetes</taxon>
        <taxon>Pseudonocardiales</taxon>
        <taxon>Pseudonocardiaceae</taxon>
        <taxon>Umezawaea</taxon>
    </lineage>
</organism>
<evidence type="ECO:0000259" key="2">
    <source>
        <dbReference type="Pfam" id="PF13581"/>
    </source>
</evidence>
<evidence type="ECO:0000313" key="3">
    <source>
        <dbReference type="EMBL" id="PRY37265.1"/>
    </source>
</evidence>
<protein>
    <submittedName>
        <fullName evidence="3">Histidine kinase-like protein</fullName>
    </submittedName>
</protein>
<keyword evidence="3" id="KW-0808">Transferase</keyword>
<dbReference type="GO" id="GO:0004674">
    <property type="term" value="F:protein serine/threonine kinase activity"/>
    <property type="evidence" value="ECO:0007669"/>
    <property type="project" value="UniProtKB-KW"/>
</dbReference>
<dbReference type="CDD" id="cd16936">
    <property type="entry name" value="HATPase_RsbW-like"/>
    <property type="match status" value="1"/>
</dbReference>